<dbReference type="RefSeq" id="WP_268006990.1">
    <property type="nucleotide sequence ID" value="NZ_BSUT01000001.1"/>
</dbReference>
<evidence type="ECO:0000313" key="3">
    <source>
        <dbReference type="Proteomes" id="UP001164761"/>
    </source>
</evidence>
<accession>A0ABY6ZJK1</accession>
<dbReference type="PANTHER" id="PTHR33498:SF1">
    <property type="entry name" value="TRANSPOSASE FOR INSERTION SEQUENCE ELEMENT IS1557"/>
    <property type="match status" value="1"/>
</dbReference>
<evidence type="ECO:0000313" key="2">
    <source>
        <dbReference type="EMBL" id="WAH43114.1"/>
    </source>
</evidence>
<dbReference type="PANTHER" id="PTHR33498">
    <property type="entry name" value="TRANSPOSASE FOR INSERTION SEQUENCE ELEMENT IS1557"/>
    <property type="match status" value="1"/>
</dbReference>
<dbReference type="Pfam" id="PF01610">
    <property type="entry name" value="DDE_Tnp_ISL3"/>
    <property type="match status" value="1"/>
</dbReference>
<keyword evidence="3" id="KW-1185">Reference proteome</keyword>
<dbReference type="EMBL" id="CP104067">
    <property type="protein sequence ID" value="WAH43114.1"/>
    <property type="molecule type" value="Genomic_DNA"/>
</dbReference>
<dbReference type="Proteomes" id="UP001164761">
    <property type="component" value="Chromosome"/>
</dbReference>
<dbReference type="InterPro" id="IPR002560">
    <property type="entry name" value="Transposase_DDE"/>
</dbReference>
<feature type="domain" description="Transposase IS204/IS1001/IS1096/IS1165 DDE" evidence="1">
    <location>
        <begin position="38"/>
        <end position="167"/>
    </location>
</feature>
<protein>
    <submittedName>
        <fullName evidence="2">Transposase</fullName>
    </submittedName>
</protein>
<sequence>MILEKIREKGYAGSRSTLSQYIANLRRLQKNGDKPVIRHHRVSPRSAAKLLTQQREHVKDDDIPYFNTLLAEVDGASVANELVQSFYRLMKTRNGAGLDDWLEKAMSCGIRELRNFAIGMRKDYDAVYAGISQPWSNGQVEGQVNRLKTLKRQMYGRASFSLLRARVLSSAL</sequence>
<reference evidence="2" key="1">
    <citation type="submission" date="2022-08" db="EMBL/GenBank/DDBJ databases">
        <title>Alicyclobacillus fastidiosus DSM 17978, complete genome.</title>
        <authorList>
            <person name="Wang Q."/>
            <person name="Cai R."/>
            <person name="Wang Z."/>
        </authorList>
    </citation>
    <scope>NUCLEOTIDE SEQUENCE</scope>
    <source>
        <strain evidence="2">DSM 17978</strain>
    </source>
</reference>
<gene>
    <name evidence="2" type="ORF">NZD89_06835</name>
</gene>
<name>A0ABY6ZJK1_9BACL</name>
<evidence type="ECO:0000259" key="1">
    <source>
        <dbReference type="Pfam" id="PF01610"/>
    </source>
</evidence>
<organism evidence="2 3">
    <name type="scientific">Alicyclobacillus fastidiosus</name>
    <dbReference type="NCBI Taxonomy" id="392011"/>
    <lineage>
        <taxon>Bacteria</taxon>
        <taxon>Bacillati</taxon>
        <taxon>Bacillota</taxon>
        <taxon>Bacilli</taxon>
        <taxon>Bacillales</taxon>
        <taxon>Alicyclobacillaceae</taxon>
        <taxon>Alicyclobacillus</taxon>
    </lineage>
</organism>
<dbReference type="InterPro" id="IPR047951">
    <property type="entry name" value="Transpos_ISL3"/>
</dbReference>
<proteinExistence type="predicted"/>